<dbReference type="InterPro" id="IPR001343">
    <property type="entry name" value="Hemolysn_Ca-bd"/>
</dbReference>
<evidence type="ECO:0000313" key="10">
    <source>
        <dbReference type="EMBL" id="EKE73623.1"/>
    </source>
</evidence>
<dbReference type="Pfam" id="PF00353">
    <property type="entry name" value="HemolysinCabind"/>
    <property type="match status" value="7"/>
</dbReference>
<dbReference type="GO" id="GO:0005509">
    <property type="term" value="F:calcium ion binding"/>
    <property type="evidence" value="ECO:0007669"/>
    <property type="project" value="InterPro"/>
</dbReference>
<dbReference type="Gene3D" id="2.60.40.60">
    <property type="entry name" value="Cadherins"/>
    <property type="match status" value="1"/>
</dbReference>
<protein>
    <submittedName>
        <fullName evidence="10">Hemolysin-type calcium-binding protein</fullName>
    </submittedName>
</protein>
<dbReference type="STRING" id="1207063.P24_13066"/>
<gene>
    <name evidence="10" type="ORF">P24_13066</name>
</gene>
<dbReference type="PANTHER" id="PTHR38340:SF1">
    <property type="entry name" value="S-LAYER PROTEIN"/>
    <property type="match status" value="1"/>
</dbReference>
<proteinExistence type="predicted"/>
<dbReference type="eggNOG" id="COG2931">
    <property type="taxonomic scope" value="Bacteria"/>
</dbReference>
<evidence type="ECO:0000256" key="5">
    <source>
        <dbReference type="ARBA" id="ARBA00022737"/>
    </source>
</evidence>
<dbReference type="InterPro" id="IPR015919">
    <property type="entry name" value="Cadherin-like_sf"/>
</dbReference>
<dbReference type="InterPro" id="IPR003995">
    <property type="entry name" value="RTX_toxin_determinant-A"/>
</dbReference>
<keyword evidence="11" id="KW-1185">Reference proteome</keyword>
<dbReference type="GO" id="GO:0007156">
    <property type="term" value="P:homophilic cell adhesion via plasma membrane adhesion molecules"/>
    <property type="evidence" value="ECO:0007669"/>
    <property type="project" value="InterPro"/>
</dbReference>
<comment type="subcellular location">
    <subcellularLocation>
        <location evidence="1">Membrane</location>
    </subcellularLocation>
    <subcellularLocation>
        <location evidence="2">Secreted</location>
    </subcellularLocation>
</comment>
<dbReference type="SUPFAM" id="SSF51120">
    <property type="entry name" value="beta-Roll"/>
    <property type="match status" value="4"/>
</dbReference>
<dbReference type="GO" id="GO:0005576">
    <property type="term" value="C:extracellular region"/>
    <property type="evidence" value="ECO:0007669"/>
    <property type="project" value="UniProtKB-SubCell"/>
</dbReference>
<evidence type="ECO:0000256" key="8">
    <source>
        <dbReference type="SAM" id="MobiDB-lite"/>
    </source>
</evidence>
<evidence type="ECO:0000256" key="7">
    <source>
        <dbReference type="ARBA" id="ARBA00023136"/>
    </source>
</evidence>
<dbReference type="PANTHER" id="PTHR38340">
    <property type="entry name" value="S-LAYER PROTEIN"/>
    <property type="match status" value="1"/>
</dbReference>
<evidence type="ECO:0000259" key="9">
    <source>
        <dbReference type="PROSITE" id="PS50268"/>
    </source>
</evidence>
<dbReference type="PRINTS" id="PR00313">
    <property type="entry name" value="CABNDNGRPT"/>
</dbReference>
<dbReference type="PRINTS" id="PR01488">
    <property type="entry name" value="RTXTOXINA"/>
</dbReference>
<keyword evidence="5" id="KW-0677">Repeat</keyword>
<evidence type="ECO:0000256" key="6">
    <source>
        <dbReference type="ARBA" id="ARBA00023026"/>
    </source>
</evidence>
<keyword evidence="3" id="KW-0964">Secreted</keyword>
<dbReference type="RefSeq" id="WP_008945218.1">
    <property type="nucleotide sequence ID" value="NZ_AMRL01000017.1"/>
</dbReference>
<organism evidence="10 11">
    <name type="scientific">Oceanibaculum indicum P24</name>
    <dbReference type="NCBI Taxonomy" id="1207063"/>
    <lineage>
        <taxon>Bacteria</taxon>
        <taxon>Pseudomonadati</taxon>
        <taxon>Pseudomonadota</taxon>
        <taxon>Alphaproteobacteria</taxon>
        <taxon>Rhodospirillales</taxon>
        <taxon>Oceanibaculaceae</taxon>
        <taxon>Oceanibaculum</taxon>
    </lineage>
</organism>
<keyword evidence="7" id="KW-0472">Membrane</keyword>
<evidence type="ECO:0000313" key="11">
    <source>
        <dbReference type="Proteomes" id="UP000006746"/>
    </source>
</evidence>
<dbReference type="GO" id="GO:0090729">
    <property type="term" value="F:toxin activity"/>
    <property type="evidence" value="ECO:0007669"/>
    <property type="project" value="UniProtKB-KW"/>
</dbReference>
<dbReference type="InterPro" id="IPR050557">
    <property type="entry name" value="RTX_toxin/Mannuronan_C5-epim"/>
</dbReference>
<evidence type="ECO:0000256" key="2">
    <source>
        <dbReference type="ARBA" id="ARBA00004613"/>
    </source>
</evidence>
<dbReference type="eggNOG" id="COG4932">
    <property type="taxonomic scope" value="Bacteria"/>
</dbReference>
<dbReference type="PROSITE" id="PS00330">
    <property type="entry name" value="HEMOLYSIN_CALCIUM"/>
    <property type="match status" value="4"/>
</dbReference>
<keyword evidence="6" id="KW-0843">Virulence</keyword>
<dbReference type="InterPro" id="IPR011049">
    <property type="entry name" value="Serralysin-like_metalloprot_C"/>
</dbReference>
<dbReference type="SUPFAM" id="SSF49313">
    <property type="entry name" value="Cadherin-like"/>
    <property type="match status" value="1"/>
</dbReference>
<feature type="region of interest" description="Disordered" evidence="8">
    <location>
        <begin position="534"/>
        <end position="553"/>
    </location>
</feature>
<dbReference type="Proteomes" id="UP000006746">
    <property type="component" value="Unassembled WGS sequence"/>
</dbReference>
<accession>K2JEV2</accession>
<dbReference type="Gene3D" id="2.150.10.10">
    <property type="entry name" value="Serralysin-like metalloprotease, C-terminal"/>
    <property type="match status" value="4"/>
</dbReference>
<dbReference type="InterPro" id="IPR018511">
    <property type="entry name" value="Hemolysin-typ_Ca-bd_CS"/>
</dbReference>
<name>K2JEV2_9PROT</name>
<evidence type="ECO:0000256" key="4">
    <source>
        <dbReference type="ARBA" id="ARBA00022656"/>
    </source>
</evidence>
<dbReference type="InterPro" id="IPR002126">
    <property type="entry name" value="Cadherin-like_dom"/>
</dbReference>
<sequence length="1029" mass="103320">MSSLIFVDSRVPQIETLLRHLPHGALVSRIGAQEDALSHIAARLSGAADITDLLLVAHGAPGTLYLGATPLTADLLDARADTLATIGAALAPDGLISLYGCRVAADVEGEALLDQLEELTGRTVAATDSLVGHADLGGDWTLFRRDLGQPVPMPFAAGLAGEFRAVLAAPTVTSGEGGSFAENSFGTVYTVTATDPENDTLTFAISGGADAALFNIDSKTGAITFKTMPDFENPTDNGANNVYDIEVTASDGTLTSTALAVAITITDVNDEVLTTGNDTPALTNGDDVIVAAIGNSVNAGDVIDGEGGNDTLVITASHDVSFNATTLTNVEKITIGHTTGSVKIYTHDATVASGQTMTVDGSAATASIIWEGGLETDGTFNLTGGSANDTLRGGTGADIIYGGLGNDTLYGGSNITDAGNDTLYGGVGNDFLYAFNGNDILFGEAGNDGLSAGDGNDTIYGGDGNDTTIGGNGDDLEYGGAGNDWMWGQNDNDTLYGGDGSDTLSGDAGNDLLFGEDGNDVLSGFGDNDTLWGGAGDDTLRGGDGTDEQHGGAGNDVFTGTAAEFNGDTIADFALGDSIIVTSTDLTALNGNAASGTIELGGGNSLTLTGISSASGTFKVVLDGSQSTITLVAPVATETPVNPVIVTPTTPTIPTTPGTDGASNKAETITNTGNTPGVAALVQNSNNNGNVVNATVPGNTSVVSEGPAQAQTKTDALTSLVTSIQTRGSTSETQLVGGAQSFLTNLAQTTTLDVRTIVPTTTDSKLSTAIVITGSTGTSQSEAFVIDMRSLPTGSYLRLDNIEFASVMGATTVNGGAGQNYVVADEASQYIMLGEDDDYIDGGAGDDTVGSADGNDTLLGGAGNDSVFGGQGDDSLDGGDGYDTLDLTGGGANIAQGGLNGDTILGGAGDDQMRGGKGHDSITGGAGDDVIYSGQGNDTLTGGDGADLFVLKGFDPNYGNAVLTPTITDFQQGTDRLAVENATLAELQAAIASQTVTETGVVIQVAGATLTFLGISALTAADIDSAFYA</sequence>
<dbReference type="CDD" id="cd11304">
    <property type="entry name" value="Cadherin_repeat"/>
    <property type="match status" value="1"/>
</dbReference>
<dbReference type="EMBL" id="AMRL01000017">
    <property type="protein sequence ID" value="EKE73623.1"/>
    <property type="molecule type" value="Genomic_DNA"/>
</dbReference>
<dbReference type="PROSITE" id="PS50268">
    <property type="entry name" value="CADHERIN_2"/>
    <property type="match status" value="1"/>
</dbReference>
<dbReference type="GO" id="GO:0016020">
    <property type="term" value="C:membrane"/>
    <property type="evidence" value="ECO:0007669"/>
    <property type="project" value="UniProtKB-SubCell"/>
</dbReference>
<dbReference type="AlphaFoldDB" id="K2JEV2"/>
<dbReference type="InterPro" id="IPR025592">
    <property type="entry name" value="DUF4347"/>
</dbReference>
<comment type="caution">
    <text evidence="10">The sequence shown here is derived from an EMBL/GenBank/DDBJ whole genome shotgun (WGS) entry which is preliminary data.</text>
</comment>
<keyword evidence="4" id="KW-0800">Toxin</keyword>
<feature type="domain" description="Cadherin" evidence="9">
    <location>
        <begin position="188"/>
        <end position="282"/>
    </location>
</feature>
<dbReference type="Pfam" id="PF14252">
    <property type="entry name" value="DUF4347"/>
    <property type="match status" value="1"/>
</dbReference>
<reference evidence="10 11" key="1">
    <citation type="journal article" date="2012" name="J. Bacteriol.">
        <title>Genome Sequence of Oceanibaculum indicum Type Strain P24.</title>
        <authorList>
            <person name="Lai Q."/>
            <person name="Shao Z."/>
        </authorList>
    </citation>
    <scope>NUCLEOTIDE SEQUENCE [LARGE SCALE GENOMIC DNA]</scope>
    <source>
        <strain evidence="10 11">P24</strain>
    </source>
</reference>
<evidence type="ECO:0000256" key="1">
    <source>
        <dbReference type="ARBA" id="ARBA00004370"/>
    </source>
</evidence>
<dbReference type="SMART" id="SM00112">
    <property type="entry name" value="CA"/>
    <property type="match status" value="1"/>
</dbReference>
<evidence type="ECO:0000256" key="3">
    <source>
        <dbReference type="ARBA" id="ARBA00022525"/>
    </source>
</evidence>
<dbReference type="PATRIC" id="fig|1207063.3.peg.2641"/>